<keyword evidence="3" id="KW-1185">Reference proteome</keyword>
<reference evidence="2 3" key="1">
    <citation type="submission" date="2018-07" db="EMBL/GenBank/DDBJ databases">
        <title>Genomic Encyclopedia of Type Strains, Phase III (KMG-III): the genomes of soil and plant-associated and newly described type strains.</title>
        <authorList>
            <person name="Whitman W."/>
        </authorList>
    </citation>
    <scope>NUCLEOTIDE SEQUENCE [LARGE SCALE GENOMIC DNA]</scope>
    <source>
        <strain evidence="2 3">CECT 8525</strain>
    </source>
</reference>
<evidence type="ECO:0000313" key="2">
    <source>
        <dbReference type="EMBL" id="RCW77919.1"/>
    </source>
</evidence>
<keyword evidence="1" id="KW-0472">Membrane</keyword>
<accession>A0A368YE11</accession>
<protein>
    <submittedName>
        <fullName evidence="2">Uncharacterized protein</fullName>
    </submittedName>
</protein>
<evidence type="ECO:0000256" key="1">
    <source>
        <dbReference type="SAM" id="Phobius"/>
    </source>
</evidence>
<dbReference type="EMBL" id="QPJL01000052">
    <property type="protein sequence ID" value="RCW77919.1"/>
    <property type="molecule type" value="Genomic_DNA"/>
</dbReference>
<dbReference type="Proteomes" id="UP000253345">
    <property type="component" value="Unassembled WGS sequence"/>
</dbReference>
<evidence type="ECO:0000313" key="3">
    <source>
        <dbReference type="Proteomes" id="UP000253345"/>
    </source>
</evidence>
<organism evidence="2 3">
    <name type="scientific">Paracoccus lutimaris</name>
    <dbReference type="NCBI Taxonomy" id="1490030"/>
    <lineage>
        <taxon>Bacteria</taxon>
        <taxon>Pseudomonadati</taxon>
        <taxon>Pseudomonadota</taxon>
        <taxon>Alphaproteobacteria</taxon>
        <taxon>Rhodobacterales</taxon>
        <taxon>Paracoccaceae</taxon>
        <taxon>Paracoccus</taxon>
    </lineage>
</organism>
<gene>
    <name evidence="2" type="ORF">DFP89_1524</name>
</gene>
<sequence>MGTEPVKPLSTGQWIRRWIRRVLRKRRTLMVAFWMVKAIVYLARLFF</sequence>
<dbReference type="AlphaFoldDB" id="A0A368YE11"/>
<name>A0A368YE11_9RHOB</name>
<feature type="transmembrane region" description="Helical" evidence="1">
    <location>
        <begin position="28"/>
        <end position="46"/>
    </location>
</feature>
<keyword evidence="1" id="KW-0812">Transmembrane</keyword>
<keyword evidence="1" id="KW-1133">Transmembrane helix</keyword>
<proteinExistence type="predicted"/>
<comment type="caution">
    <text evidence="2">The sequence shown here is derived from an EMBL/GenBank/DDBJ whole genome shotgun (WGS) entry which is preliminary data.</text>
</comment>